<dbReference type="SUPFAM" id="SSF48403">
    <property type="entry name" value="Ankyrin repeat"/>
    <property type="match status" value="1"/>
</dbReference>
<keyword evidence="3" id="KW-0175">Coiled coil</keyword>
<dbReference type="PANTHER" id="PTHR24153:SF8">
    <property type="entry name" value="FORKED, ISOFORM F"/>
    <property type="match status" value="1"/>
</dbReference>
<dbReference type="GO" id="GO:0051017">
    <property type="term" value="P:actin filament bundle assembly"/>
    <property type="evidence" value="ECO:0007669"/>
    <property type="project" value="TreeGrafter"/>
</dbReference>
<evidence type="ECO:0000256" key="4">
    <source>
        <dbReference type="SAM" id="MobiDB-lite"/>
    </source>
</evidence>
<dbReference type="AlphaFoldDB" id="A0A7S2LMR9"/>
<dbReference type="InterPro" id="IPR052420">
    <property type="entry name" value="Espin/Espin-like"/>
</dbReference>
<evidence type="ECO:0000313" key="5">
    <source>
        <dbReference type="EMBL" id="CAD9611041.1"/>
    </source>
</evidence>
<dbReference type="GO" id="GO:0051015">
    <property type="term" value="F:actin filament binding"/>
    <property type="evidence" value="ECO:0007669"/>
    <property type="project" value="TreeGrafter"/>
</dbReference>
<protein>
    <submittedName>
        <fullName evidence="5">Uncharacterized protein</fullName>
    </submittedName>
</protein>
<feature type="compositionally biased region" description="Acidic residues" evidence="4">
    <location>
        <begin position="461"/>
        <end position="491"/>
    </location>
</feature>
<organism evidence="5">
    <name type="scientific">Skeletonema marinoi</name>
    <dbReference type="NCBI Taxonomy" id="267567"/>
    <lineage>
        <taxon>Eukaryota</taxon>
        <taxon>Sar</taxon>
        <taxon>Stramenopiles</taxon>
        <taxon>Ochrophyta</taxon>
        <taxon>Bacillariophyta</taxon>
        <taxon>Coscinodiscophyceae</taxon>
        <taxon>Thalassiosirophycidae</taxon>
        <taxon>Thalassiosirales</taxon>
        <taxon>Skeletonemataceae</taxon>
        <taxon>Skeletonema</taxon>
        <taxon>Skeletonema marinoi-dohrnii complex</taxon>
    </lineage>
</organism>
<proteinExistence type="predicted"/>
<keyword evidence="2" id="KW-0040">ANK repeat</keyword>
<feature type="region of interest" description="Disordered" evidence="4">
    <location>
        <begin position="450"/>
        <end position="507"/>
    </location>
</feature>
<name>A0A7S2LMR9_9STRA</name>
<feature type="compositionally biased region" description="Polar residues" evidence="4">
    <location>
        <begin position="451"/>
        <end position="460"/>
    </location>
</feature>
<dbReference type="EMBL" id="HBGZ01019244">
    <property type="protein sequence ID" value="CAD9611041.1"/>
    <property type="molecule type" value="Transcribed_RNA"/>
</dbReference>
<dbReference type="PANTHER" id="PTHR24153">
    <property type="entry name" value="ESPIN"/>
    <property type="match status" value="1"/>
</dbReference>
<dbReference type="Gene3D" id="1.25.40.20">
    <property type="entry name" value="Ankyrin repeat-containing domain"/>
    <property type="match status" value="1"/>
</dbReference>
<sequence length="539" mass="59891">MDTKFSFYEPTTPPRVAADGGGDSTVGPPVMFSDQNNIEDNHHQLTTGCNDRCIVASSSYESRDSTVSSSSDSSDNTERANNKQPSAEDNISVAGTAMSSACISNSFETTPADEEIEVRKEDGATVLFMMVEGAKWHDVCNRIKENPDEAKIWVTSSGKDNALFSWDVWRRLPLHEACRRQPPPAVVYALLSAYPASAHVESNFGDLALHHSVRCGASAEVVNCILAAYPAAVFARDKSGCTPTDILNGTGRIKDHDTIIAALNRTTRFLAKEETVFSWKVQHLELKHKEDKEKQSLEYESMLDAKNEEIEDLKRQLQQEKKATSNLAAKVIQTESVVQQKLVSEQRNMEVLESLEEELLDLSARTSSRRTKITELEGIIESDRKTIIELTEVIETLRAQLISICEEEEQFAADNLAKAEANLKAMFETQYIFLKQTEKRKEVMRERISSLGISMSASTTSEEEEEDAGDEEKEADDEEEEEDSQDEEEQSELTMPSSVEQSDDEVAKIALASAKQAVESLMQLGEEGEVDDSFGLSVE</sequence>
<feature type="compositionally biased region" description="Low complexity" evidence="4">
    <location>
        <begin position="60"/>
        <end position="74"/>
    </location>
</feature>
<evidence type="ECO:0000256" key="2">
    <source>
        <dbReference type="ARBA" id="ARBA00023043"/>
    </source>
</evidence>
<feature type="region of interest" description="Disordered" evidence="4">
    <location>
        <begin position="60"/>
        <end position="89"/>
    </location>
</feature>
<dbReference type="InterPro" id="IPR036770">
    <property type="entry name" value="Ankyrin_rpt-contain_sf"/>
</dbReference>
<dbReference type="GO" id="GO:0005737">
    <property type="term" value="C:cytoplasm"/>
    <property type="evidence" value="ECO:0007669"/>
    <property type="project" value="TreeGrafter"/>
</dbReference>
<keyword evidence="1" id="KW-0677">Repeat</keyword>
<feature type="coiled-coil region" evidence="3">
    <location>
        <begin position="289"/>
        <end position="330"/>
    </location>
</feature>
<evidence type="ECO:0000256" key="3">
    <source>
        <dbReference type="SAM" id="Coils"/>
    </source>
</evidence>
<evidence type="ECO:0000256" key="1">
    <source>
        <dbReference type="ARBA" id="ARBA00022737"/>
    </source>
</evidence>
<accession>A0A7S2LMR9</accession>
<gene>
    <name evidence="5" type="ORF">SMAR0320_LOCUS13777</name>
</gene>
<reference evidence="5" key="1">
    <citation type="submission" date="2021-01" db="EMBL/GenBank/DDBJ databases">
        <authorList>
            <person name="Corre E."/>
            <person name="Pelletier E."/>
            <person name="Niang G."/>
            <person name="Scheremetjew M."/>
            <person name="Finn R."/>
            <person name="Kale V."/>
            <person name="Holt S."/>
            <person name="Cochrane G."/>
            <person name="Meng A."/>
            <person name="Brown T."/>
            <person name="Cohen L."/>
        </authorList>
    </citation>
    <scope>NUCLEOTIDE SEQUENCE</scope>
    <source>
        <strain evidence="5">SM1012Den-03</strain>
    </source>
</reference>
<feature type="region of interest" description="Disordered" evidence="4">
    <location>
        <begin position="1"/>
        <end position="28"/>
    </location>
</feature>